<dbReference type="EMBL" id="VAUV01000009">
    <property type="protein sequence ID" value="TLD70148.1"/>
    <property type="molecule type" value="Genomic_DNA"/>
</dbReference>
<dbReference type="PANTHER" id="PTHR12510">
    <property type="entry name" value="TROPONIN C-AKIN-1 PROTEIN"/>
    <property type="match status" value="1"/>
</dbReference>
<comment type="caution">
    <text evidence="5">The sequence shown here is derived from an EMBL/GenBank/DDBJ whole genome shotgun (WGS) entry which is preliminary data.</text>
</comment>
<dbReference type="SUPFAM" id="SSF110857">
    <property type="entry name" value="Gamma-glutamyl cyclotransferase-like"/>
    <property type="match status" value="1"/>
</dbReference>
<keyword evidence="6" id="KW-1185">Reference proteome</keyword>
<dbReference type="InterPro" id="IPR013024">
    <property type="entry name" value="GGCT-like"/>
</dbReference>
<dbReference type="GO" id="GO:0005829">
    <property type="term" value="C:cytosol"/>
    <property type="evidence" value="ECO:0007669"/>
    <property type="project" value="TreeGrafter"/>
</dbReference>
<evidence type="ECO:0000256" key="3">
    <source>
        <dbReference type="RuleBase" id="RU367036"/>
    </source>
</evidence>
<keyword evidence="5" id="KW-0808">Transferase</keyword>
<evidence type="ECO:0000259" key="4">
    <source>
        <dbReference type="Pfam" id="PF06094"/>
    </source>
</evidence>
<dbReference type="InterPro" id="IPR036568">
    <property type="entry name" value="GGCT-like_sf"/>
</dbReference>
<dbReference type="Proteomes" id="UP000306196">
    <property type="component" value="Unassembled WGS sequence"/>
</dbReference>
<dbReference type="GO" id="GO:0061929">
    <property type="term" value="F:gamma-glutamylaminecyclotransferase activity"/>
    <property type="evidence" value="ECO:0007669"/>
    <property type="project" value="InterPro"/>
</dbReference>
<gene>
    <name evidence="5" type="ORF">FEM03_13215</name>
</gene>
<dbReference type="PANTHER" id="PTHR12510:SF4">
    <property type="entry name" value="GAMMA-GLUTAMYLAMINECYCLOTRANSFERASE"/>
    <property type="match status" value="1"/>
</dbReference>
<protein>
    <recommendedName>
        <fullName evidence="3">Gamma-glutamylcyclotransferase family protein</fullName>
    </recommendedName>
</protein>
<dbReference type="GO" id="GO:0016740">
    <property type="term" value="F:transferase activity"/>
    <property type="evidence" value="ECO:0007669"/>
    <property type="project" value="UniProtKB-KW"/>
</dbReference>
<dbReference type="RefSeq" id="WP_138086745.1">
    <property type="nucleotide sequence ID" value="NZ_VAUV01000009.1"/>
</dbReference>
<dbReference type="Pfam" id="PF06094">
    <property type="entry name" value="GGACT"/>
    <property type="match status" value="1"/>
</dbReference>
<name>A0A5R8KCX0_9BACT</name>
<evidence type="ECO:0000256" key="2">
    <source>
        <dbReference type="PIRSR" id="PIRSR639126-1"/>
    </source>
</evidence>
<proteinExistence type="inferred from homology"/>
<dbReference type="AlphaFoldDB" id="A0A5R8KCX0"/>
<dbReference type="InterPro" id="IPR039126">
    <property type="entry name" value="GGACT"/>
</dbReference>
<evidence type="ECO:0000313" key="5">
    <source>
        <dbReference type="EMBL" id="TLD70148.1"/>
    </source>
</evidence>
<organism evidence="5 6">
    <name type="scientific">Phragmitibacter flavus</name>
    <dbReference type="NCBI Taxonomy" id="2576071"/>
    <lineage>
        <taxon>Bacteria</taxon>
        <taxon>Pseudomonadati</taxon>
        <taxon>Verrucomicrobiota</taxon>
        <taxon>Verrucomicrobiia</taxon>
        <taxon>Verrucomicrobiales</taxon>
        <taxon>Verrucomicrobiaceae</taxon>
        <taxon>Phragmitibacter</taxon>
    </lineage>
</organism>
<evidence type="ECO:0000313" key="6">
    <source>
        <dbReference type="Proteomes" id="UP000306196"/>
    </source>
</evidence>
<dbReference type="OrthoDB" id="8538589at2"/>
<feature type="active site" description="Proton acceptor" evidence="2">
    <location>
        <position position="84"/>
    </location>
</feature>
<comment type="similarity">
    <text evidence="1 3">Belongs to the gamma-glutamylcyclotransferase family.</text>
</comment>
<accession>A0A5R8KCX0</accession>
<evidence type="ECO:0000256" key="1">
    <source>
        <dbReference type="ARBA" id="ARBA00008861"/>
    </source>
</evidence>
<reference evidence="5 6" key="1">
    <citation type="submission" date="2019-05" db="EMBL/GenBank/DDBJ databases">
        <title>Verrucobacter flavum gen. nov., sp. nov. a new member of the family Verrucomicrobiaceae.</title>
        <authorList>
            <person name="Szuroczki S."/>
            <person name="Abbaszade G."/>
            <person name="Szabo A."/>
            <person name="Felfoldi T."/>
            <person name="Schumann P."/>
            <person name="Boka K."/>
            <person name="Keki Z."/>
            <person name="Toumi M."/>
            <person name="Toth E."/>
        </authorList>
    </citation>
    <scope>NUCLEOTIDE SEQUENCE [LARGE SCALE GENOMIC DNA]</scope>
    <source>
        <strain evidence="5 6">MG-N-17</strain>
    </source>
</reference>
<dbReference type="InterPro" id="IPR009288">
    <property type="entry name" value="AIG2-like_dom"/>
</dbReference>
<feature type="domain" description="Gamma-glutamylcyclotransferase AIG2-like" evidence="4">
    <location>
        <begin position="9"/>
        <end position="119"/>
    </location>
</feature>
<dbReference type="CDD" id="cd06661">
    <property type="entry name" value="GGCT_like"/>
    <property type="match status" value="1"/>
</dbReference>
<dbReference type="Gene3D" id="3.10.490.10">
    <property type="entry name" value="Gamma-glutamyl cyclotransferase-like"/>
    <property type="match status" value="1"/>
</dbReference>
<sequence length="129" mass="14504">MKSPQQVLVFVYGTLKRGLENGHYLTGQKFLGEARTQPLYRMASFGGYPGMYPVSESESENGLAIHGEVWSIDETTRARLDLLEDLAVGLYTFDPVKLAPPFDTVEVHAYFYAWPIQNRPDAGDHWPPA</sequence>